<evidence type="ECO:0000256" key="1">
    <source>
        <dbReference type="ARBA" id="ARBA00004141"/>
    </source>
</evidence>
<dbReference type="RefSeq" id="WP_092410418.1">
    <property type="nucleotide sequence ID" value="NZ_FOVF01000037.1"/>
</dbReference>
<feature type="transmembrane region" description="Helical" evidence="6">
    <location>
        <begin position="102"/>
        <end position="124"/>
    </location>
</feature>
<organism evidence="8 9">
    <name type="scientific">Dokdonella immobilis</name>
    <dbReference type="NCBI Taxonomy" id="578942"/>
    <lineage>
        <taxon>Bacteria</taxon>
        <taxon>Pseudomonadati</taxon>
        <taxon>Pseudomonadota</taxon>
        <taxon>Gammaproteobacteria</taxon>
        <taxon>Lysobacterales</taxon>
        <taxon>Rhodanobacteraceae</taxon>
        <taxon>Dokdonella</taxon>
    </lineage>
</organism>
<evidence type="ECO:0000256" key="4">
    <source>
        <dbReference type="ARBA" id="ARBA00022989"/>
    </source>
</evidence>
<dbReference type="OrthoDB" id="7926501at2"/>
<evidence type="ECO:0000256" key="2">
    <source>
        <dbReference type="ARBA" id="ARBA00009399"/>
    </source>
</evidence>
<gene>
    <name evidence="8" type="ORF">SAMN05216289_13723</name>
</gene>
<evidence type="ECO:0000256" key="5">
    <source>
        <dbReference type="ARBA" id="ARBA00023136"/>
    </source>
</evidence>
<feature type="transmembrane region" description="Helical" evidence="6">
    <location>
        <begin position="34"/>
        <end position="51"/>
    </location>
</feature>
<evidence type="ECO:0000259" key="7">
    <source>
        <dbReference type="Pfam" id="PF04138"/>
    </source>
</evidence>
<evidence type="ECO:0000256" key="6">
    <source>
        <dbReference type="SAM" id="Phobius"/>
    </source>
</evidence>
<dbReference type="GO" id="GO:0005886">
    <property type="term" value="C:plasma membrane"/>
    <property type="evidence" value="ECO:0007669"/>
    <property type="project" value="TreeGrafter"/>
</dbReference>
<protein>
    <submittedName>
        <fullName evidence="8">Putative flippase GtrA (Transmembrane translocase of bactoprenol-linked glucose)</fullName>
    </submittedName>
</protein>
<comment type="similarity">
    <text evidence="2">Belongs to the GtrA family.</text>
</comment>
<name>A0A1I5AG56_9GAMM</name>
<evidence type="ECO:0000313" key="8">
    <source>
        <dbReference type="EMBL" id="SFN61423.1"/>
    </source>
</evidence>
<keyword evidence="4 6" id="KW-1133">Transmembrane helix</keyword>
<proteinExistence type="inferred from homology"/>
<dbReference type="GO" id="GO:0000271">
    <property type="term" value="P:polysaccharide biosynthetic process"/>
    <property type="evidence" value="ECO:0007669"/>
    <property type="project" value="InterPro"/>
</dbReference>
<dbReference type="EMBL" id="FOVF01000037">
    <property type="protein sequence ID" value="SFN61423.1"/>
    <property type="molecule type" value="Genomic_DNA"/>
</dbReference>
<dbReference type="PANTHER" id="PTHR38459">
    <property type="entry name" value="PROPHAGE BACTOPRENOL-LINKED GLUCOSE TRANSLOCASE HOMOLOG"/>
    <property type="match status" value="1"/>
</dbReference>
<dbReference type="PANTHER" id="PTHR38459:SF1">
    <property type="entry name" value="PROPHAGE BACTOPRENOL-LINKED GLUCOSE TRANSLOCASE HOMOLOG"/>
    <property type="match status" value="1"/>
</dbReference>
<dbReference type="Proteomes" id="UP000198575">
    <property type="component" value="Unassembled WGS sequence"/>
</dbReference>
<dbReference type="InterPro" id="IPR051401">
    <property type="entry name" value="GtrA_CellWall_Glycosyl"/>
</dbReference>
<accession>A0A1I5AG56</accession>
<evidence type="ECO:0000256" key="3">
    <source>
        <dbReference type="ARBA" id="ARBA00022692"/>
    </source>
</evidence>
<dbReference type="InterPro" id="IPR007267">
    <property type="entry name" value="GtrA_DPMS_TM"/>
</dbReference>
<dbReference type="STRING" id="578942.SAMN05216289_13723"/>
<sequence>MRQVVLFCVGGFIGFLVDAGLVQFLVSAFDANRYASRLLSFLAAATATWLFNRRFTFRGVRHYGRFGEWSRYVLAMCGGFAVNFSIYSWLVYHYALVHRLPALGVAIGSLGGFAVNFSASRFWIYRHRAD</sequence>
<feature type="domain" description="GtrA/DPMS transmembrane" evidence="7">
    <location>
        <begin position="7"/>
        <end position="124"/>
    </location>
</feature>
<keyword evidence="5 6" id="KW-0472">Membrane</keyword>
<evidence type="ECO:0000313" key="9">
    <source>
        <dbReference type="Proteomes" id="UP000198575"/>
    </source>
</evidence>
<keyword evidence="3 6" id="KW-0812">Transmembrane</keyword>
<dbReference type="Pfam" id="PF04138">
    <property type="entry name" value="GtrA_DPMS_TM"/>
    <property type="match status" value="1"/>
</dbReference>
<keyword evidence="9" id="KW-1185">Reference proteome</keyword>
<reference evidence="8 9" key="1">
    <citation type="submission" date="2016-10" db="EMBL/GenBank/DDBJ databases">
        <authorList>
            <person name="de Groot N.N."/>
        </authorList>
    </citation>
    <scope>NUCLEOTIDE SEQUENCE [LARGE SCALE GENOMIC DNA]</scope>
    <source>
        <strain evidence="8 9">CGMCC 1.7659</strain>
    </source>
</reference>
<dbReference type="AlphaFoldDB" id="A0A1I5AG56"/>
<feature type="transmembrane region" description="Helical" evidence="6">
    <location>
        <begin position="72"/>
        <end position="90"/>
    </location>
</feature>
<comment type="subcellular location">
    <subcellularLocation>
        <location evidence="1">Membrane</location>
        <topology evidence="1">Multi-pass membrane protein</topology>
    </subcellularLocation>
</comment>